<dbReference type="InterPro" id="IPR051351">
    <property type="entry name" value="Ascorbate-PTS_EIIA_comp"/>
</dbReference>
<protein>
    <recommendedName>
        <fullName evidence="9">Ascorbate-specific PTS system EIIA component</fullName>
    </recommendedName>
    <alternativeName>
        <fullName evidence="10">Ascorbate-specific phosphotransferase enzyme IIA component</fullName>
    </alternativeName>
</protein>
<dbReference type="Pfam" id="PF00359">
    <property type="entry name" value="PTS_EIIA_2"/>
    <property type="match status" value="1"/>
</dbReference>
<dbReference type="InterPro" id="IPR002178">
    <property type="entry name" value="PTS_EIIA_type-2_dom"/>
</dbReference>
<evidence type="ECO:0000256" key="1">
    <source>
        <dbReference type="ARBA" id="ARBA00004496"/>
    </source>
</evidence>
<keyword evidence="2" id="KW-0813">Transport</keyword>
<organism evidence="12 13">
    <name type="scientific">Clostridium gelidum</name>
    <dbReference type="NCBI Taxonomy" id="704125"/>
    <lineage>
        <taxon>Bacteria</taxon>
        <taxon>Bacillati</taxon>
        <taxon>Bacillota</taxon>
        <taxon>Clostridia</taxon>
        <taxon>Eubacteriales</taxon>
        <taxon>Clostridiaceae</taxon>
        <taxon>Clostridium</taxon>
    </lineage>
</organism>
<dbReference type="PANTHER" id="PTHR36203">
    <property type="entry name" value="ASCORBATE-SPECIFIC PTS SYSTEM EIIA COMPONENT"/>
    <property type="match status" value="1"/>
</dbReference>
<accession>A0ABM7SXJ1</accession>
<dbReference type="EMBL" id="AP024849">
    <property type="protein sequence ID" value="BCZ44199.1"/>
    <property type="molecule type" value="Genomic_DNA"/>
</dbReference>
<keyword evidence="3" id="KW-0963">Cytoplasm</keyword>
<evidence type="ECO:0000259" key="11">
    <source>
        <dbReference type="PROSITE" id="PS51094"/>
    </source>
</evidence>
<keyword evidence="7" id="KW-0418">Kinase</keyword>
<evidence type="ECO:0000256" key="3">
    <source>
        <dbReference type="ARBA" id="ARBA00022490"/>
    </source>
</evidence>
<dbReference type="Proteomes" id="UP000824633">
    <property type="component" value="Chromosome"/>
</dbReference>
<evidence type="ECO:0000256" key="8">
    <source>
        <dbReference type="ARBA" id="ARBA00037387"/>
    </source>
</evidence>
<dbReference type="CDD" id="cd00211">
    <property type="entry name" value="PTS_IIA_fru"/>
    <property type="match status" value="1"/>
</dbReference>
<sequence length="147" mass="16763">MLSNLLNKEVIKINVKCMDWKDAIRKGSEILINKGFVEERYTEAILNNFEKFGPYMVIAPGMVLSHARPEEGVKKLSMSLMTLKDPIEFGSEMNDPVKLIITLAAVDSEAHMKVIKKLMELLMNAEDLNKLMNSEEVEEAIQMINKY</sequence>
<evidence type="ECO:0000313" key="13">
    <source>
        <dbReference type="Proteomes" id="UP000824633"/>
    </source>
</evidence>
<gene>
    <name evidence="12" type="ORF">psyc5s11_02660</name>
</gene>
<evidence type="ECO:0000256" key="9">
    <source>
        <dbReference type="ARBA" id="ARBA00041175"/>
    </source>
</evidence>
<evidence type="ECO:0000256" key="7">
    <source>
        <dbReference type="ARBA" id="ARBA00022777"/>
    </source>
</evidence>
<reference evidence="13" key="1">
    <citation type="submission" date="2021-07" db="EMBL/GenBank/DDBJ databases">
        <title>Complete genome sequencing of a Clostridium isolate.</title>
        <authorList>
            <person name="Ueki A."/>
            <person name="Tonouchi A."/>
        </authorList>
    </citation>
    <scope>NUCLEOTIDE SEQUENCE [LARGE SCALE GENOMIC DNA]</scope>
    <source>
        <strain evidence="13">C5S11</strain>
    </source>
</reference>
<evidence type="ECO:0000256" key="4">
    <source>
        <dbReference type="ARBA" id="ARBA00022553"/>
    </source>
</evidence>
<evidence type="ECO:0000313" key="12">
    <source>
        <dbReference type="EMBL" id="BCZ44199.1"/>
    </source>
</evidence>
<dbReference type="PANTHER" id="PTHR36203:SF1">
    <property type="entry name" value="ASCORBATE-SPECIFIC PTS SYSTEM EIIA COMPONENT"/>
    <property type="match status" value="1"/>
</dbReference>
<name>A0ABM7SXJ1_9CLOT</name>
<proteinExistence type="predicted"/>
<dbReference type="SUPFAM" id="SSF55804">
    <property type="entry name" value="Phoshotransferase/anion transport protein"/>
    <property type="match status" value="1"/>
</dbReference>
<comment type="function">
    <text evidence="8">The phosphoenolpyruvate-dependent sugar phosphotransferase system (sugar PTS), a major carbohydrate active transport system, catalyzes the phosphorylation of incoming sugar substrates concomitantly with their translocation across the cell membrane. The enzyme II UlaABC PTS system is involved in ascorbate transport.</text>
</comment>
<comment type="subcellular location">
    <subcellularLocation>
        <location evidence="1">Cytoplasm</location>
    </subcellularLocation>
</comment>
<evidence type="ECO:0000256" key="10">
    <source>
        <dbReference type="ARBA" id="ARBA00042072"/>
    </source>
</evidence>
<evidence type="ECO:0000256" key="2">
    <source>
        <dbReference type="ARBA" id="ARBA00022448"/>
    </source>
</evidence>
<keyword evidence="4" id="KW-0597">Phosphoprotein</keyword>
<feature type="domain" description="PTS EIIA type-2" evidence="11">
    <location>
        <begin position="4"/>
        <end position="147"/>
    </location>
</feature>
<evidence type="ECO:0000256" key="6">
    <source>
        <dbReference type="ARBA" id="ARBA00022683"/>
    </source>
</evidence>
<dbReference type="Gene3D" id="3.40.930.10">
    <property type="entry name" value="Mannitol-specific EII, Chain A"/>
    <property type="match status" value="1"/>
</dbReference>
<keyword evidence="6" id="KW-0598">Phosphotransferase system</keyword>
<dbReference type="InterPro" id="IPR016152">
    <property type="entry name" value="PTrfase/Anion_transptr"/>
</dbReference>
<evidence type="ECO:0000256" key="5">
    <source>
        <dbReference type="ARBA" id="ARBA00022679"/>
    </source>
</evidence>
<keyword evidence="13" id="KW-1185">Reference proteome</keyword>
<dbReference type="PROSITE" id="PS51094">
    <property type="entry name" value="PTS_EIIA_TYPE_2"/>
    <property type="match status" value="1"/>
</dbReference>
<keyword evidence="5" id="KW-0808">Transferase</keyword>